<evidence type="ECO:0000313" key="3">
    <source>
        <dbReference type="Proteomes" id="UP000185124"/>
    </source>
</evidence>
<protein>
    <submittedName>
        <fullName evidence="2">Uncharacterized protein</fullName>
    </submittedName>
</protein>
<dbReference type="STRING" id="709881.SAMN04489832_5813"/>
<dbReference type="AlphaFoldDB" id="A0A1N6AN70"/>
<organism evidence="2 3">
    <name type="scientific">Micromonospora cremea</name>
    <dbReference type="NCBI Taxonomy" id="709881"/>
    <lineage>
        <taxon>Bacteria</taxon>
        <taxon>Bacillati</taxon>
        <taxon>Actinomycetota</taxon>
        <taxon>Actinomycetes</taxon>
        <taxon>Micromonosporales</taxon>
        <taxon>Micromonosporaceae</taxon>
        <taxon>Micromonospora</taxon>
    </lineage>
</organism>
<feature type="region of interest" description="Disordered" evidence="1">
    <location>
        <begin position="1"/>
        <end position="26"/>
    </location>
</feature>
<accession>A0A1N6AN70</accession>
<evidence type="ECO:0000313" key="2">
    <source>
        <dbReference type="EMBL" id="SIN35483.1"/>
    </source>
</evidence>
<name>A0A1N6AN70_9ACTN</name>
<reference evidence="3" key="1">
    <citation type="submission" date="2016-12" db="EMBL/GenBank/DDBJ databases">
        <authorList>
            <person name="Varghese N."/>
            <person name="Submissions S."/>
        </authorList>
    </citation>
    <scope>NUCLEOTIDE SEQUENCE [LARGE SCALE GENOMIC DNA]</scope>
    <source>
        <strain evidence="3">DSM 45599</strain>
    </source>
</reference>
<dbReference type="OrthoDB" id="9787127at2"/>
<dbReference type="Proteomes" id="UP000185124">
    <property type="component" value="Unassembled WGS sequence"/>
</dbReference>
<dbReference type="EMBL" id="FSQT01000002">
    <property type="protein sequence ID" value="SIN35483.1"/>
    <property type="molecule type" value="Genomic_DNA"/>
</dbReference>
<proteinExistence type="predicted"/>
<keyword evidence="3" id="KW-1185">Reference proteome</keyword>
<dbReference type="RefSeq" id="WP_143728539.1">
    <property type="nucleotide sequence ID" value="NZ_FSQT01000002.1"/>
</dbReference>
<sequence length="106" mass="11250">MAFASTDGPLGDPFPDVRAGKVQGPDFQRDCKWDDARIASLLATITRGYSIGVVITFETGGDGSRFKPKPPPWVPEPLGPSARVIGGNAPVCPDRVRVAYPLESPA</sequence>
<evidence type="ECO:0000256" key="1">
    <source>
        <dbReference type="SAM" id="MobiDB-lite"/>
    </source>
</evidence>
<gene>
    <name evidence="2" type="ORF">SAMN04489832_5813</name>
</gene>